<sequence length="428" mass="48525">MKLVSSEGEEAVISRAREEMYWKKARRASSSQWVINYGSHRASGSERGRWRRHTMPLFLSCSTYENCHQLRSGCEVGRYYEIATAFFKIWSRSRPSKYTRSMAQIGSRFSPRNNNHVELPIVDLLWERSEASRKIVKACEEFGFFKVINHGVKQEIIAPMEEETRSFFSKPEPDKQRVGPPDPYGYGSHNIGLNGDVGEVEYLLLHANPLFISHNSKYSSSFSHKFRCATSRYVEGVRELACKILDLIEEGLWADEAKAQAHKAQAHQLSGLVRDLHNDSLLRLNHYPAQAEPKIGFGAHTDPQILTILRSNGLGGLQISLEGGLWVPVHPHPPSAFCVNVGDVLQAMTNGRFVSVKHRAVVDSLSSRTSIVYFAAPPLHATISCLHNPRGSNLNPHPRLYRSFSWAEYKKTAYTMRLEDSRLNLFKL</sequence>
<evidence type="ECO:0000256" key="1">
    <source>
        <dbReference type="ARBA" id="ARBA00022723"/>
    </source>
</evidence>
<proteinExistence type="inferred from homology"/>
<dbReference type="GO" id="GO:0016706">
    <property type="term" value="F:2-oxoglutarate-dependent dioxygenase activity"/>
    <property type="evidence" value="ECO:0007669"/>
    <property type="project" value="UniProtKB-ARBA"/>
</dbReference>
<dbReference type="Proteomes" id="UP001190926">
    <property type="component" value="Unassembled WGS sequence"/>
</dbReference>
<keyword evidence="6" id="KW-1185">Reference proteome</keyword>
<evidence type="ECO:0000313" key="5">
    <source>
        <dbReference type="EMBL" id="KAH6833062.1"/>
    </source>
</evidence>
<comment type="similarity">
    <text evidence="3">Belongs to the iron/ascorbate-dependent oxidoreductase family.</text>
</comment>
<evidence type="ECO:0000259" key="4">
    <source>
        <dbReference type="PROSITE" id="PS51471"/>
    </source>
</evidence>
<keyword evidence="3" id="KW-0560">Oxidoreductase</keyword>
<dbReference type="Pfam" id="PF03171">
    <property type="entry name" value="2OG-FeII_Oxy"/>
    <property type="match status" value="1"/>
</dbReference>
<organism evidence="5 6">
    <name type="scientific">Perilla frutescens var. hirtella</name>
    <name type="common">Perilla citriodora</name>
    <name type="synonym">Perilla setoyensis</name>
    <dbReference type="NCBI Taxonomy" id="608512"/>
    <lineage>
        <taxon>Eukaryota</taxon>
        <taxon>Viridiplantae</taxon>
        <taxon>Streptophyta</taxon>
        <taxon>Embryophyta</taxon>
        <taxon>Tracheophyta</taxon>
        <taxon>Spermatophyta</taxon>
        <taxon>Magnoliopsida</taxon>
        <taxon>eudicotyledons</taxon>
        <taxon>Gunneridae</taxon>
        <taxon>Pentapetalae</taxon>
        <taxon>asterids</taxon>
        <taxon>lamiids</taxon>
        <taxon>Lamiales</taxon>
        <taxon>Lamiaceae</taxon>
        <taxon>Nepetoideae</taxon>
        <taxon>Elsholtzieae</taxon>
        <taxon>Perilla</taxon>
    </lineage>
</organism>
<protein>
    <submittedName>
        <fullName evidence="5">Gibberellin 2-oxidase 4</fullName>
    </submittedName>
</protein>
<dbReference type="EMBL" id="SDAM02000060">
    <property type="protein sequence ID" value="KAH6833062.1"/>
    <property type="molecule type" value="Genomic_DNA"/>
</dbReference>
<dbReference type="PROSITE" id="PS51471">
    <property type="entry name" value="FE2OG_OXY"/>
    <property type="match status" value="1"/>
</dbReference>
<keyword evidence="1 3" id="KW-0479">Metal-binding</keyword>
<accession>A0AAD4JFZ3</accession>
<dbReference type="GO" id="GO:0002238">
    <property type="term" value="P:response to molecule of fungal origin"/>
    <property type="evidence" value="ECO:0007669"/>
    <property type="project" value="UniProtKB-ARBA"/>
</dbReference>
<dbReference type="InterPro" id="IPR050231">
    <property type="entry name" value="Iron_ascorbate_oxido_reductase"/>
</dbReference>
<evidence type="ECO:0000313" key="6">
    <source>
        <dbReference type="Proteomes" id="UP001190926"/>
    </source>
</evidence>
<dbReference type="Gene3D" id="2.60.120.330">
    <property type="entry name" value="B-lactam Antibiotic, Isopenicillin N Synthase, Chain"/>
    <property type="match status" value="1"/>
</dbReference>
<feature type="domain" description="Fe2OG dioxygenase" evidence="4">
    <location>
        <begin position="277"/>
        <end position="377"/>
    </location>
</feature>
<gene>
    <name evidence="5" type="ORF">C2S53_005010</name>
</gene>
<dbReference type="AlphaFoldDB" id="A0AAD4JFZ3"/>
<dbReference type="PANTHER" id="PTHR47990">
    <property type="entry name" value="2-OXOGLUTARATE (2OG) AND FE(II)-DEPENDENT OXYGENASE SUPERFAMILY PROTEIN-RELATED"/>
    <property type="match status" value="1"/>
</dbReference>
<dbReference type="GO" id="GO:0046872">
    <property type="term" value="F:metal ion binding"/>
    <property type="evidence" value="ECO:0007669"/>
    <property type="project" value="UniProtKB-KW"/>
</dbReference>
<evidence type="ECO:0000256" key="2">
    <source>
        <dbReference type="ARBA" id="ARBA00023004"/>
    </source>
</evidence>
<dbReference type="InterPro" id="IPR027443">
    <property type="entry name" value="IPNS-like_sf"/>
</dbReference>
<name>A0AAD4JFZ3_PERFH</name>
<dbReference type="InterPro" id="IPR026992">
    <property type="entry name" value="DIOX_N"/>
</dbReference>
<evidence type="ECO:0000256" key="3">
    <source>
        <dbReference type="RuleBase" id="RU003682"/>
    </source>
</evidence>
<dbReference type="GO" id="GO:0009805">
    <property type="term" value="P:coumarin biosynthetic process"/>
    <property type="evidence" value="ECO:0007669"/>
    <property type="project" value="UniProtKB-ARBA"/>
</dbReference>
<reference evidence="5 6" key="1">
    <citation type="journal article" date="2021" name="Nat. Commun.">
        <title>Incipient diploidization of the medicinal plant Perilla within 10,000 years.</title>
        <authorList>
            <person name="Zhang Y."/>
            <person name="Shen Q."/>
            <person name="Leng L."/>
            <person name="Zhang D."/>
            <person name="Chen S."/>
            <person name="Shi Y."/>
            <person name="Ning Z."/>
            <person name="Chen S."/>
        </authorList>
    </citation>
    <scope>NUCLEOTIDE SEQUENCE [LARGE SCALE GENOMIC DNA]</scope>
    <source>
        <strain evidence="6">cv. PC099</strain>
    </source>
</reference>
<dbReference type="InterPro" id="IPR044861">
    <property type="entry name" value="IPNS-like_FE2OG_OXY"/>
</dbReference>
<comment type="caution">
    <text evidence="5">The sequence shown here is derived from an EMBL/GenBank/DDBJ whole genome shotgun (WGS) entry which is preliminary data.</text>
</comment>
<dbReference type="InterPro" id="IPR005123">
    <property type="entry name" value="Oxoglu/Fe-dep_dioxygenase_dom"/>
</dbReference>
<dbReference type="Pfam" id="PF14226">
    <property type="entry name" value="DIOX_N"/>
    <property type="match status" value="1"/>
</dbReference>
<keyword evidence="2 3" id="KW-0408">Iron</keyword>
<dbReference type="SUPFAM" id="SSF51197">
    <property type="entry name" value="Clavaminate synthase-like"/>
    <property type="match status" value="1"/>
</dbReference>